<dbReference type="Proteomes" id="UP000321769">
    <property type="component" value="Unassembled WGS sequence"/>
</dbReference>
<gene>
    <name evidence="1" type="ORF">AFL01nite_27090</name>
</gene>
<comment type="caution">
    <text evidence="1">The sequence shown here is derived from an EMBL/GenBank/DDBJ whole genome shotgun (WGS) entry which is preliminary data.</text>
</comment>
<dbReference type="RefSeq" id="WP_146828277.1">
    <property type="nucleotide sequence ID" value="NZ_BAAAYQ010000001.1"/>
</dbReference>
<dbReference type="AlphaFoldDB" id="A0A512HY67"/>
<dbReference type="OrthoDB" id="2081088at201174"/>
<dbReference type="EMBL" id="BJZQ01000018">
    <property type="protein sequence ID" value="GEO90382.1"/>
    <property type="molecule type" value="Genomic_DNA"/>
</dbReference>
<organism evidence="1 2">
    <name type="scientific">Aeromicrobium flavum</name>
    <dbReference type="NCBI Taxonomy" id="416568"/>
    <lineage>
        <taxon>Bacteria</taxon>
        <taxon>Bacillati</taxon>
        <taxon>Actinomycetota</taxon>
        <taxon>Actinomycetes</taxon>
        <taxon>Propionibacteriales</taxon>
        <taxon>Nocardioidaceae</taxon>
        <taxon>Aeromicrobium</taxon>
    </lineage>
</organism>
<sequence>MSISVASAVSRLRVEPGPLPHLGQVGRLYVLTTDQVAAVLDDLGPQAHVVTHDGLLSHIVRGTTRPAGWWRLPGHRRHVPCGDVERTDVSLVNGIAHLDHELGTDRVLVRTWAPRDGSELDQILWWQGHPVAARLHPRG</sequence>
<protein>
    <submittedName>
        <fullName evidence="1">Uncharacterized protein</fullName>
    </submittedName>
</protein>
<evidence type="ECO:0000313" key="1">
    <source>
        <dbReference type="EMBL" id="GEO90382.1"/>
    </source>
</evidence>
<keyword evidence="2" id="KW-1185">Reference proteome</keyword>
<name>A0A512HY67_9ACTN</name>
<proteinExistence type="predicted"/>
<accession>A0A512HY67</accession>
<evidence type="ECO:0000313" key="2">
    <source>
        <dbReference type="Proteomes" id="UP000321769"/>
    </source>
</evidence>
<reference evidence="1 2" key="1">
    <citation type="submission" date="2019-07" db="EMBL/GenBank/DDBJ databases">
        <title>Whole genome shotgun sequence of Aeromicrobium flavum NBRC 107625.</title>
        <authorList>
            <person name="Hosoyama A."/>
            <person name="Uohara A."/>
            <person name="Ohji S."/>
            <person name="Ichikawa N."/>
        </authorList>
    </citation>
    <scope>NUCLEOTIDE SEQUENCE [LARGE SCALE GENOMIC DNA]</scope>
    <source>
        <strain evidence="1 2">NBRC 107625</strain>
    </source>
</reference>